<reference evidence="2" key="1">
    <citation type="journal article" date="2023" name="G3 (Bethesda)">
        <title>Genome assembly and association tests identify interacting loci associated with vigor, precocity, and sex in interspecific pistachio rootstocks.</title>
        <authorList>
            <person name="Palmer W."/>
            <person name="Jacygrad E."/>
            <person name="Sagayaradj S."/>
            <person name="Cavanaugh K."/>
            <person name="Han R."/>
            <person name="Bertier L."/>
            <person name="Beede B."/>
            <person name="Kafkas S."/>
            <person name="Golino D."/>
            <person name="Preece J."/>
            <person name="Michelmore R."/>
        </authorList>
    </citation>
    <scope>NUCLEOTIDE SEQUENCE [LARGE SCALE GENOMIC DNA]</scope>
</reference>
<keyword evidence="2" id="KW-1185">Reference proteome</keyword>
<accession>A0ACC0YF84</accession>
<comment type="caution">
    <text evidence="1">The sequence shown here is derived from an EMBL/GenBank/DDBJ whole genome shotgun (WGS) entry which is preliminary data.</text>
</comment>
<organism evidence="1 2">
    <name type="scientific">Pistacia integerrima</name>
    <dbReference type="NCBI Taxonomy" id="434235"/>
    <lineage>
        <taxon>Eukaryota</taxon>
        <taxon>Viridiplantae</taxon>
        <taxon>Streptophyta</taxon>
        <taxon>Embryophyta</taxon>
        <taxon>Tracheophyta</taxon>
        <taxon>Spermatophyta</taxon>
        <taxon>Magnoliopsida</taxon>
        <taxon>eudicotyledons</taxon>
        <taxon>Gunneridae</taxon>
        <taxon>Pentapetalae</taxon>
        <taxon>rosids</taxon>
        <taxon>malvids</taxon>
        <taxon>Sapindales</taxon>
        <taxon>Anacardiaceae</taxon>
        <taxon>Pistacia</taxon>
    </lineage>
</organism>
<dbReference type="Proteomes" id="UP001163603">
    <property type="component" value="Chromosome 7"/>
</dbReference>
<gene>
    <name evidence="1" type="ORF">Pint_24418</name>
</gene>
<evidence type="ECO:0000313" key="2">
    <source>
        <dbReference type="Proteomes" id="UP001163603"/>
    </source>
</evidence>
<proteinExistence type="predicted"/>
<protein>
    <submittedName>
        <fullName evidence="1">Uncharacterized protein</fullName>
    </submittedName>
</protein>
<sequence>MGQLAFSLIEDSLIRSTWIGHEKGIGLMTSEYVAMTSTFGSKDELTSAI</sequence>
<dbReference type="EMBL" id="CM047742">
    <property type="protein sequence ID" value="KAJ0035791.1"/>
    <property type="molecule type" value="Genomic_DNA"/>
</dbReference>
<name>A0ACC0YF84_9ROSI</name>
<evidence type="ECO:0000313" key="1">
    <source>
        <dbReference type="EMBL" id="KAJ0035791.1"/>
    </source>
</evidence>